<dbReference type="InterPro" id="IPR005532">
    <property type="entry name" value="SUMF_dom"/>
</dbReference>
<proteinExistence type="predicted"/>
<dbReference type="SUPFAM" id="SSF49265">
    <property type="entry name" value="Fibronectin type III"/>
    <property type="match status" value="1"/>
</dbReference>
<dbReference type="PROSITE" id="PS50853">
    <property type="entry name" value="FN3"/>
    <property type="match status" value="1"/>
</dbReference>
<evidence type="ECO:0000313" key="2">
    <source>
        <dbReference type="EMBL" id="MFC1571991.1"/>
    </source>
</evidence>
<feature type="domain" description="Fibronectin type-III" evidence="1">
    <location>
        <begin position="46"/>
        <end position="159"/>
    </location>
</feature>
<dbReference type="InterPro" id="IPR013783">
    <property type="entry name" value="Ig-like_fold"/>
</dbReference>
<keyword evidence="3" id="KW-1185">Reference proteome</keyword>
<dbReference type="Gene3D" id="2.60.40.10">
    <property type="entry name" value="Immunoglobulins"/>
    <property type="match status" value="1"/>
</dbReference>
<dbReference type="Proteomes" id="UP001593833">
    <property type="component" value="Unassembled WGS sequence"/>
</dbReference>
<dbReference type="SMART" id="SM00060">
    <property type="entry name" value="FN3"/>
    <property type="match status" value="1"/>
</dbReference>
<sequence>MRSSISRKRLFLAGVLAVIPAIVALGSGCSEDSTDPFRPADTTPPAPSILSIDGISADTSNAALLVISFTWRAPGDDGTSGTASKYDLRYARFPVDESNWDDATIVSGMDEPQTPPARERVDIEGLAPDTTYYFAIRTRDDASNWSPLSPVFNVTMPSQTGLPVLWGGRQLRTDGTDQTAYLYQVNVLSLGGLPSRSPSVLIDDGTFSMTFKDTLPGMSWKYEADLRLSPGTHTYSFRLTFGGFESLLPNPGTWIGPKVSATEIFAQDSVFAPADSFMMGVSTLGAPQIEQPQHEVVLTVPFYIDRYEVTNAQICAAFNEAYLQGLITVTDDTLVTMADTGIRLLLAAPHEDGTPHGIQFANDTHFTPMPFRENWPATYITWFGAAAYCNFRSAADSLDAAYDTRTWNSIPAFRPYESSGWRLPTEAEWEYVAQYNDGRLYPSGNDVPQPGVHGNFSNVTGHPTPVGEYPGGETSLGLFDLMGNVWEWCYDRKSFYSEDRAVDPVGPRVGGSKIVRGGSWGSSADELRCAHRFSIRPEKGYDGLGFRCVRSVPEPIQ</sequence>
<dbReference type="InterPro" id="IPR016187">
    <property type="entry name" value="CTDL_fold"/>
</dbReference>
<name>A0ABV6YI26_UNCEI</name>
<dbReference type="Pfam" id="PF03781">
    <property type="entry name" value="FGE-sulfatase"/>
    <property type="match status" value="1"/>
</dbReference>
<reference evidence="2 3" key="1">
    <citation type="submission" date="2024-09" db="EMBL/GenBank/DDBJ databases">
        <authorList>
            <person name="D'Angelo T."/>
        </authorList>
    </citation>
    <scope>NUCLEOTIDE SEQUENCE [LARGE SCALE GENOMIC DNA]</scope>
    <source>
        <strain evidence="2">SAG AM-320-E07</strain>
    </source>
</reference>
<dbReference type="InterPro" id="IPR042095">
    <property type="entry name" value="SUMF_sf"/>
</dbReference>
<dbReference type="CDD" id="cd00063">
    <property type="entry name" value="FN3"/>
    <property type="match status" value="1"/>
</dbReference>
<evidence type="ECO:0000313" key="3">
    <source>
        <dbReference type="Proteomes" id="UP001593833"/>
    </source>
</evidence>
<comment type="caution">
    <text evidence="2">The sequence shown here is derived from an EMBL/GenBank/DDBJ whole genome shotgun (WGS) entry which is preliminary data.</text>
</comment>
<dbReference type="EMBL" id="JBHPKH010000001">
    <property type="protein sequence ID" value="MFC1571991.1"/>
    <property type="molecule type" value="Genomic_DNA"/>
</dbReference>
<dbReference type="InterPro" id="IPR051043">
    <property type="entry name" value="Sulfatase_Mod_Factor_Kinase"/>
</dbReference>
<organism evidence="2 3">
    <name type="scientific">Eiseniibacteriota bacterium</name>
    <dbReference type="NCBI Taxonomy" id="2212470"/>
    <lineage>
        <taxon>Bacteria</taxon>
        <taxon>Candidatus Eiseniibacteriota</taxon>
    </lineage>
</organism>
<accession>A0ABV6YI26</accession>
<dbReference type="InterPro" id="IPR036116">
    <property type="entry name" value="FN3_sf"/>
</dbReference>
<gene>
    <name evidence="2" type="ORF">ACFL6M_00170</name>
</gene>
<dbReference type="PROSITE" id="PS51257">
    <property type="entry name" value="PROKAR_LIPOPROTEIN"/>
    <property type="match status" value="1"/>
</dbReference>
<dbReference type="PANTHER" id="PTHR23150">
    <property type="entry name" value="SULFATASE MODIFYING FACTOR 1, 2"/>
    <property type="match status" value="1"/>
</dbReference>
<dbReference type="PANTHER" id="PTHR23150:SF19">
    <property type="entry name" value="FORMYLGLYCINE-GENERATING ENZYME"/>
    <property type="match status" value="1"/>
</dbReference>
<protein>
    <submittedName>
        <fullName evidence="2">SUMF1/EgtB/PvdO family nonheme iron enzyme</fullName>
    </submittedName>
</protein>
<dbReference type="SUPFAM" id="SSF56436">
    <property type="entry name" value="C-type lectin-like"/>
    <property type="match status" value="1"/>
</dbReference>
<dbReference type="InterPro" id="IPR003961">
    <property type="entry name" value="FN3_dom"/>
</dbReference>
<dbReference type="Gene3D" id="3.90.1580.10">
    <property type="entry name" value="paralog of FGE (formylglycine-generating enzyme)"/>
    <property type="match status" value="1"/>
</dbReference>
<evidence type="ECO:0000259" key="1">
    <source>
        <dbReference type="PROSITE" id="PS50853"/>
    </source>
</evidence>